<comment type="similarity">
    <text evidence="7">Belongs to the CoaE family.</text>
</comment>
<evidence type="ECO:0000256" key="6">
    <source>
        <dbReference type="ARBA" id="ARBA00022993"/>
    </source>
</evidence>
<comment type="similarity">
    <text evidence="2">In the C-terminal section; belongs to the UPF0157 (GrpB) family.</text>
</comment>
<dbReference type="HAMAP" id="MF_00376">
    <property type="entry name" value="Dephospho_CoA_kinase"/>
    <property type="match status" value="1"/>
</dbReference>
<evidence type="ECO:0000256" key="5">
    <source>
        <dbReference type="ARBA" id="ARBA00022840"/>
    </source>
</evidence>
<keyword evidence="4 7" id="KW-0547">Nucleotide-binding</keyword>
<evidence type="ECO:0000313" key="10">
    <source>
        <dbReference type="Proteomes" id="UP000180043"/>
    </source>
</evidence>
<comment type="caution">
    <text evidence="9">The sequence shown here is derived from an EMBL/GenBank/DDBJ whole genome shotgun (WGS) entry which is preliminary data.</text>
</comment>
<protein>
    <recommendedName>
        <fullName evidence="7 8">Dephospho-CoA kinase</fullName>
        <ecNumber evidence="7 8">2.7.1.24</ecNumber>
    </recommendedName>
    <alternativeName>
        <fullName evidence="7">Dephosphocoenzyme A kinase</fullName>
    </alternativeName>
</protein>
<evidence type="ECO:0000256" key="8">
    <source>
        <dbReference type="NCBIfam" id="TIGR00152"/>
    </source>
</evidence>
<accession>A0A1S1LHI6</accession>
<dbReference type="InterPro" id="IPR027417">
    <property type="entry name" value="P-loop_NTPase"/>
</dbReference>
<dbReference type="GO" id="GO:0004140">
    <property type="term" value="F:dephospho-CoA kinase activity"/>
    <property type="evidence" value="ECO:0007669"/>
    <property type="project" value="UniProtKB-UniRule"/>
</dbReference>
<dbReference type="NCBIfam" id="NF002879">
    <property type="entry name" value="PRK03333.1"/>
    <property type="match status" value="1"/>
</dbReference>
<dbReference type="Proteomes" id="UP000180043">
    <property type="component" value="Unassembled WGS sequence"/>
</dbReference>
<evidence type="ECO:0000256" key="2">
    <source>
        <dbReference type="ARBA" id="ARBA00011058"/>
    </source>
</evidence>
<evidence type="ECO:0000313" key="9">
    <source>
        <dbReference type="EMBL" id="OHU47882.1"/>
    </source>
</evidence>
<dbReference type="GO" id="GO:0005524">
    <property type="term" value="F:ATP binding"/>
    <property type="evidence" value="ECO:0007669"/>
    <property type="project" value="UniProtKB-UniRule"/>
</dbReference>
<keyword evidence="7" id="KW-0808">Transferase</keyword>
<dbReference type="InterPro" id="IPR001977">
    <property type="entry name" value="Depp_CoAkinase"/>
</dbReference>
<dbReference type="Pfam" id="PF04229">
    <property type="entry name" value="GrpB"/>
    <property type="match status" value="1"/>
</dbReference>
<dbReference type="PANTHER" id="PTHR10695">
    <property type="entry name" value="DEPHOSPHO-COA KINASE-RELATED"/>
    <property type="match status" value="1"/>
</dbReference>
<dbReference type="PROSITE" id="PS51219">
    <property type="entry name" value="DPCK"/>
    <property type="match status" value="1"/>
</dbReference>
<evidence type="ECO:0000256" key="1">
    <source>
        <dbReference type="ARBA" id="ARBA00008826"/>
    </source>
</evidence>
<dbReference type="GO" id="GO:0015937">
    <property type="term" value="P:coenzyme A biosynthetic process"/>
    <property type="evidence" value="ECO:0007669"/>
    <property type="project" value="UniProtKB-UniRule"/>
</dbReference>
<name>A0A1S1LHI6_MYCCH</name>
<organism evidence="9 10">
    <name type="scientific">Mycobacteroides chelonae</name>
    <name type="common">Mycobacterium chelonae</name>
    <dbReference type="NCBI Taxonomy" id="1774"/>
    <lineage>
        <taxon>Bacteria</taxon>
        <taxon>Bacillati</taxon>
        <taxon>Actinomycetota</taxon>
        <taxon>Actinomycetes</taxon>
        <taxon>Mycobacteriales</taxon>
        <taxon>Mycobacteriaceae</taxon>
        <taxon>Mycobacteroides</taxon>
    </lineage>
</organism>
<dbReference type="InterPro" id="IPR043519">
    <property type="entry name" value="NT_sf"/>
</dbReference>
<evidence type="ECO:0000256" key="7">
    <source>
        <dbReference type="HAMAP-Rule" id="MF_00376"/>
    </source>
</evidence>
<dbReference type="EMBL" id="MLIQ01000030">
    <property type="protein sequence ID" value="OHU47882.1"/>
    <property type="molecule type" value="Genomic_DNA"/>
</dbReference>
<gene>
    <name evidence="7" type="primary">coaE</name>
    <name evidence="9" type="ORF">BKG82_24310</name>
</gene>
<dbReference type="UniPathway" id="UPA00241">
    <property type="reaction ID" value="UER00356"/>
</dbReference>
<keyword evidence="6 7" id="KW-0173">Coenzyme A biosynthesis</keyword>
<comment type="pathway">
    <text evidence="7">Cofactor biosynthesis; coenzyme A biosynthesis; CoA from (R)-pantothenate: step 5/5.</text>
</comment>
<comment type="function">
    <text evidence="7">Catalyzes the phosphorylation of the 3'-hydroxyl group of dephosphocoenzyme A to form coenzyme A.</text>
</comment>
<proteinExistence type="inferred from homology"/>
<dbReference type="Gene3D" id="3.40.50.300">
    <property type="entry name" value="P-loop containing nucleotide triphosphate hydrolases"/>
    <property type="match status" value="1"/>
</dbReference>
<dbReference type="RefSeq" id="WP_057968370.1">
    <property type="nucleotide sequence ID" value="NZ_MLII01000043.1"/>
</dbReference>
<dbReference type="AlphaFoldDB" id="A0A1S1LHI6"/>
<comment type="subcellular location">
    <subcellularLocation>
        <location evidence="7">Cytoplasm</location>
    </subcellularLocation>
</comment>
<dbReference type="Gene3D" id="3.30.460.10">
    <property type="entry name" value="Beta Polymerase, domain 2"/>
    <property type="match status" value="1"/>
</dbReference>
<comment type="catalytic activity">
    <reaction evidence="7">
        <text>3'-dephospho-CoA + ATP = ADP + CoA + H(+)</text>
        <dbReference type="Rhea" id="RHEA:18245"/>
        <dbReference type="ChEBI" id="CHEBI:15378"/>
        <dbReference type="ChEBI" id="CHEBI:30616"/>
        <dbReference type="ChEBI" id="CHEBI:57287"/>
        <dbReference type="ChEBI" id="CHEBI:57328"/>
        <dbReference type="ChEBI" id="CHEBI:456216"/>
        <dbReference type="EC" id="2.7.1.24"/>
    </reaction>
</comment>
<keyword evidence="3 7" id="KW-0963">Cytoplasm</keyword>
<dbReference type="PANTHER" id="PTHR10695:SF46">
    <property type="entry name" value="BIFUNCTIONAL COENZYME A SYNTHASE-RELATED"/>
    <property type="match status" value="1"/>
</dbReference>
<dbReference type="GO" id="GO:0005737">
    <property type="term" value="C:cytoplasm"/>
    <property type="evidence" value="ECO:0007669"/>
    <property type="project" value="UniProtKB-SubCell"/>
</dbReference>
<keyword evidence="7 9" id="KW-0418">Kinase</keyword>
<dbReference type="InterPro" id="IPR007344">
    <property type="entry name" value="GrpB/CoaE"/>
</dbReference>
<dbReference type="SUPFAM" id="SSF81301">
    <property type="entry name" value="Nucleotidyltransferase"/>
    <property type="match status" value="1"/>
</dbReference>
<evidence type="ECO:0000256" key="3">
    <source>
        <dbReference type="ARBA" id="ARBA00022490"/>
    </source>
</evidence>
<sequence length="398" mass="43186">MLRIGLTGGIGAGKSTVSRTLAECGAFIVDSDVIAREVVEPGTPGLTALVEAFGESILRPDGALDRPALAAIAFQDDTHRATLNGIVHPLVGSRRAELMAAAGEDAIVVEDIPLLTENSLAPFYHLVLVVHAEIETRVTRLITHRGMDEQDARSRVAAQASDEQRRAIADVWLDNSGDTDALAQTVRDLWAVRLLPYEINLRTRQHVRADPVLAPADPTWPAQAQRIINRLAVACGSKALRIDHIGSTAVPGLEAKDVIDIQVTVESLEVADALAGSLADIGLPRLDRITGDNPHAGDGARWGKRFHASADPGRLAHVHLRVDGWPGQRYALIFRDWLRADPQVRGEYLEVKRLAEQTAQESPQDTAAYVEAKEPWFAQAYPRALAWADETGWTPATS</sequence>
<comment type="similarity">
    <text evidence="1">In the N-terminal section; belongs to the CoaE family.</text>
</comment>
<reference evidence="9 10" key="1">
    <citation type="submission" date="2016-10" db="EMBL/GenBank/DDBJ databases">
        <title>Evaluation of Human, Veterinary and Environmental Mycobacterium chelonae Isolates by Core Genome Phylogenomic Analysis, Targeted Gene Comparison, and Anti-microbial Susceptibility Patterns: A Tale of Mistaken Identities.</title>
        <authorList>
            <person name="Fogelson S.B."/>
            <person name="Camus A.C."/>
            <person name="Lorenz W."/>
            <person name="Vasireddy R."/>
            <person name="Vasireddy S."/>
            <person name="Smith T."/>
            <person name="Brown-Elliott B.A."/>
            <person name="Wallace R.J.Jr."/>
            <person name="Hasan N.A."/>
            <person name="Reischl U."/>
            <person name="Sanchez S."/>
        </authorList>
    </citation>
    <scope>NUCLEOTIDE SEQUENCE [LARGE SCALE GENOMIC DNA]</scope>
    <source>
        <strain evidence="9 10">15515</strain>
    </source>
</reference>
<dbReference type="NCBIfam" id="TIGR00152">
    <property type="entry name" value="dephospho-CoA kinase"/>
    <property type="match status" value="1"/>
</dbReference>
<dbReference type="Pfam" id="PF01121">
    <property type="entry name" value="CoaE"/>
    <property type="match status" value="1"/>
</dbReference>
<evidence type="ECO:0000256" key="4">
    <source>
        <dbReference type="ARBA" id="ARBA00022741"/>
    </source>
</evidence>
<dbReference type="SUPFAM" id="SSF52540">
    <property type="entry name" value="P-loop containing nucleoside triphosphate hydrolases"/>
    <property type="match status" value="1"/>
</dbReference>
<dbReference type="EC" id="2.7.1.24" evidence="7 8"/>
<dbReference type="CDD" id="cd02022">
    <property type="entry name" value="DPCK"/>
    <property type="match status" value="1"/>
</dbReference>
<keyword evidence="5 7" id="KW-0067">ATP-binding</keyword>
<feature type="binding site" evidence="7">
    <location>
        <begin position="11"/>
        <end position="16"/>
    </location>
    <ligand>
        <name>ATP</name>
        <dbReference type="ChEBI" id="CHEBI:30616"/>
    </ligand>
</feature>